<evidence type="ECO:0000256" key="3">
    <source>
        <dbReference type="ARBA" id="ARBA00023163"/>
    </source>
</evidence>
<evidence type="ECO:0000256" key="4">
    <source>
        <dbReference type="SAM" id="MobiDB-lite"/>
    </source>
</evidence>
<dbReference type="PANTHER" id="PTHR43537">
    <property type="entry name" value="TRANSCRIPTIONAL REGULATOR, GNTR FAMILY"/>
    <property type="match status" value="1"/>
</dbReference>
<dbReference type="InterPro" id="IPR008920">
    <property type="entry name" value="TF_FadR/GntR_C"/>
</dbReference>
<comment type="caution">
    <text evidence="6">The sequence shown here is derived from an EMBL/GenBank/DDBJ whole genome shotgun (WGS) entry which is preliminary data.</text>
</comment>
<dbReference type="SMART" id="SM00345">
    <property type="entry name" value="HTH_GNTR"/>
    <property type="match status" value="1"/>
</dbReference>
<dbReference type="Proteomes" id="UP000247591">
    <property type="component" value="Unassembled WGS sequence"/>
</dbReference>
<keyword evidence="1" id="KW-0805">Transcription regulation</keyword>
<evidence type="ECO:0000313" key="6">
    <source>
        <dbReference type="EMBL" id="PYE14327.1"/>
    </source>
</evidence>
<dbReference type="GO" id="GO:0003700">
    <property type="term" value="F:DNA-binding transcription factor activity"/>
    <property type="evidence" value="ECO:0007669"/>
    <property type="project" value="InterPro"/>
</dbReference>
<dbReference type="PROSITE" id="PS50949">
    <property type="entry name" value="HTH_GNTR"/>
    <property type="match status" value="1"/>
</dbReference>
<dbReference type="Pfam" id="PF07729">
    <property type="entry name" value="FCD"/>
    <property type="match status" value="1"/>
</dbReference>
<dbReference type="AlphaFoldDB" id="A0A318RHX0"/>
<protein>
    <submittedName>
        <fullName evidence="6">DNA-binding GntR family transcriptional regulator</fullName>
    </submittedName>
</protein>
<dbReference type="Gene3D" id="1.20.120.530">
    <property type="entry name" value="GntR ligand-binding domain-like"/>
    <property type="match status" value="1"/>
</dbReference>
<sequence length="240" mass="27223">MPRRPDSALTATSSSASDRAASRVVEEIEHLIISGELLPGQQIRQEDMAVRLGVSRLPIREGLRQLTAEGLVRHVHNVGYTVARLEQSEFDQIYLMRAALEREVLATLPVFDDNALREIRDCADRVEAAGARGDYLDMRLENQAFHFAMFDRSPLNLVVGELRRLWTLAMPYHAVYLYDPDGRARVVREHEKMIEALSMGDNQRLAQLMDEHRRGGEAVNGMALRAGTPHTPRRTRSRSR</sequence>
<name>A0A318RHX0_WILLI</name>
<dbReference type="CDD" id="cd07377">
    <property type="entry name" value="WHTH_GntR"/>
    <property type="match status" value="1"/>
</dbReference>
<dbReference type="Gene3D" id="1.10.10.10">
    <property type="entry name" value="Winged helix-like DNA-binding domain superfamily/Winged helix DNA-binding domain"/>
    <property type="match status" value="1"/>
</dbReference>
<keyword evidence="7" id="KW-1185">Reference proteome</keyword>
<keyword evidence="3" id="KW-0804">Transcription</keyword>
<gene>
    <name evidence="6" type="ORF">DFR67_113121</name>
</gene>
<evidence type="ECO:0000256" key="1">
    <source>
        <dbReference type="ARBA" id="ARBA00023015"/>
    </source>
</evidence>
<dbReference type="GO" id="GO:0003677">
    <property type="term" value="F:DNA binding"/>
    <property type="evidence" value="ECO:0007669"/>
    <property type="project" value="UniProtKB-KW"/>
</dbReference>
<dbReference type="EMBL" id="QJSP01000013">
    <property type="protein sequence ID" value="PYE14327.1"/>
    <property type="molecule type" value="Genomic_DNA"/>
</dbReference>
<organism evidence="6 7">
    <name type="scientific">Williamsia limnetica</name>
    <dbReference type="NCBI Taxonomy" id="882452"/>
    <lineage>
        <taxon>Bacteria</taxon>
        <taxon>Bacillati</taxon>
        <taxon>Actinomycetota</taxon>
        <taxon>Actinomycetes</taxon>
        <taxon>Mycobacteriales</taxon>
        <taxon>Nocardiaceae</taxon>
        <taxon>Williamsia</taxon>
    </lineage>
</organism>
<dbReference type="InterPro" id="IPR036388">
    <property type="entry name" value="WH-like_DNA-bd_sf"/>
</dbReference>
<evidence type="ECO:0000256" key="2">
    <source>
        <dbReference type="ARBA" id="ARBA00023125"/>
    </source>
</evidence>
<reference evidence="6 7" key="1">
    <citation type="submission" date="2018-06" db="EMBL/GenBank/DDBJ databases">
        <title>Genomic Encyclopedia of Type Strains, Phase IV (KMG-IV): sequencing the most valuable type-strain genomes for metagenomic binning, comparative biology and taxonomic classification.</title>
        <authorList>
            <person name="Goeker M."/>
        </authorList>
    </citation>
    <scope>NUCLEOTIDE SEQUENCE [LARGE SCALE GENOMIC DNA]</scope>
    <source>
        <strain evidence="6 7">DSM 45521</strain>
    </source>
</reference>
<dbReference type="InterPro" id="IPR000524">
    <property type="entry name" value="Tscrpt_reg_HTH_GntR"/>
</dbReference>
<evidence type="ECO:0000313" key="7">
    <source>
        <dbReference type="Proteomes" id="UP000247591"/>
    </source>
</evidence>
<feature type="region of interest" description="Disordered" evidence="4">
    <location>
        <begin position="218"/>
        <end position="240"/>
    </location>
</feature>
<evidence type="ECO:0000259" key="5">
    <source>
        <dbReference type="PROSITE" id="PS50949"/>
    </source>
</evidence>
<dbReference type="SUPFAM" id="SSF48008">
    <property type="entry name" value="GntR ligand-binding domain-like"/>
    <property type="match status" value="1"/>
</dbReference>
<accession>A0A318RHX0</accession>
<feature type="compositionally biased region" description="Basic residues" evidence="4">
    <location>
        <begin position="231"/>
        <end position="240"/>
    </location>
</feature>
<dbReference type="InterPro" id="IPR036390">
    <property type="entry name" value="WH_DNA-bd_sf"/>
</dbReference>
<dbReference type="PANTHER" id="PTHR43537:SF49">
    <property type="entry name" value="TRANSCRIPTIONAL REGULATORY PROTEIN"/>
    <property type="match status" value="1"/>
</dbReference>
<feature type="domain" description="HTH gntR-type" evidence="5">
    <location>
        <begin position="18"/>
        <end position="85"/>
    </location>
</feature>
<proteinExistence type="predicted"/>
<dbReference type="SUPFAM" id="SSF46785">
    <property type="entry name" value="Winged helix' DNA-binding domain"/>
    <property type="match status" value="1"/>
</dbReference>
<dbReference type="RefSeq" id="WP_245938069.1">
    <property type="nucleotide sequence ID" value="NZ_QJSP01000013.1"/>
</dbReference>
<keyword evidence="2 6" id="KW-0238">DNA-binding</keyword>
<dbReference type="InterPro" id="IPR011711">
    <property type="entry name" value="GntR_C"/>
</dbReference>
<dbReference type="SMART" id="SM00895">
    <property type="entry name" value="FCD"/>
    <property type="match status" value="1"/>
</dbReference>
<dbReference type="Pfam" id="PF00392">
    <property type="entry name" value="GntR"/>
    <property type="match status" value="1"/>
</dbReference>